<organism evidence="1 2">
    <name type="scientific">Dryococelus australis</name>
    <dbReference type="NCBI Taxonomy" id="614101"/>
    <lineage>
        <taxon>Eukaryota</taxon>
        <taxon>Metazoa</taxon>
        <taxon>Ecdysozoa</taxon>
        <taxon>Arthropoda</taxon>
        <taxon>Hexapoda</taxon>
        <taxon>Insecta</taxon>
        <taxon>Pterygota</taxon>
        <taxon>Neoptera</taxon>
        <taxon>Polyneoptera</taxon>
        <taxon>Phasmatodea</taxon>
        <taxon>Verophasmatodea</taxon>
        <taxon>Anareolatae</taxon>
        <taxon>Phasmatidae</taxon>
        <taxon>Eurycanthinae</taxon>
        <taxon>Dryococelus</taxon>
    </lineage>
</organism>
<evidence type="ECO:0000313" key="2">
    <source>
        <dbReference type="Proteomes" id="UP001159363"/>
    </source>
</evidence>
<proteinExistence type="predicted"/>
<evidence type="ECO:0000313" key="1">
    <source>
        <dbReference type="EMBL" id="KAJ8867155.1"/>
    </source>
</evidence>
<accession>A0ABQ9G3W8</accession>
<name>A0ABQ9G3W8_9NEOP</name>
<protein>
    <submittedName>
        <fullName evidence="1">Uncharacterized protein</fullName>
    </submittedName>
</protein>
<reference evidence="1 2" key="1">
    <citation type="submission" date="2023-02" db="EMBL/GenBank/DDBJ databases">
        <title>LHISI_Scaffold_Assembly.</title>
        <authorList>
            <person name="Stuart O.P."/>
            <person name="Cleave R."/>
            <person name="Magrath M.J.L."/>
            <person name="Mikheyev A.S."/>
        </authorList>
    </citation>
    <scope>NUCLEOTIDE SEQUENCE [LARGE SCALE GENOMIC DNA]</scope>
    <source>
        <strain evidence="1">Daus_M_001</strain>
        <tissue evidence="1">Leg muscle</tissue>
    </source>
</reference>
<keyword evidence="2" id="KW-1185">Reference proteome</keyword>
<dbReference type="Proteomes" id="UP001159363">
    <property type="component" value="Chromosome 15"/>
</dbReference>
<gene>
    <name evidence="1" type="ORF">PR048_033019</name>
</gene>
<dbReference type="EMBL" id="JARBHB010000016">
    <property type="protein sequence ID" value="KAJ8867155.1"/>
    <property type="molecule type" value="Genomic_DNA"/>
</dbReference>
<sequence>MGKQLILFTEFVSQKSILKKLAVSEEVELSSEMKRRLIDDCVSGAKDDYPLVTHHRHDNCNENKHSPDSFYIFKIQRARIKVKLSNTFVPAPKT</sequence>
<comment type="caution">
    <text evidence="1">The sequence shown here is derived from an EMBL/GenBank/DDBJ whole genome shotgun (WGS) entry which is preliminary data.</text>
</comment>